<name>A0A174H6D2_9FIRM</name>
<dbReference type="EMBL" id="CYYV01000012">
    <property type="protein sequence ID" value="CUO68640.1"/>
    <property type="molecule type" value="Genomic_DNA"/>
</dbReference>
<accession>A0A174H6D2</accession>
<protein>
    <submittedName>
        <fullName evidence="1">Uncharacterized protein</fullName>
    </submittedName>
</protein>
<organism evidence="1 2">
    <name type="scientific">Fusicatenibacter saccharivorans</name>
    <dbReference type="NCBI Taxonomy" id="1150298"/>
    <lineage>
        <taxon>Bacteria</taxon>
        <taxon>Bacillati</taxon>
        <taxon>Bacillota</taxon>
        <taxon>Clostridia</taxon>
        <taxon>Lachnospirales</taxon>
        <taxon>Lachnospiraceae</taxon>
        <taxon>Fusicatenibacter</taxon>
    </lineage>
</organism>
<dbReference type="AlphaFoldDB" id="A0A174H6D2"/>
<proteinExistence type="predicted"/>
<dbReference type="Proteomes" id="UP000095706">
    <property type="component" value="Unassembled WGS sequence"/>
</dbReference>
<evidence type="ECO:0000313" key="1">
    <source>
        <dbReference type="EMBL" id="CUO68640.1"/>
    </source>
</evidence>
<sequence length="179" mass="20671">MGKPDIVTKAYMRKSNIFADAFNYLIYNGRKVINPEKLTEVDSTEIAISFGAKKERKEAKEITEMTEDPVQKYRDILKTAVVMQESETYYLLLGIENQTDIHYAMPVRNMIYDALQYGKQVTDTAASIISFRNIILKRSGTIMTVTETRLRTLHTWTIQQTLIFPMKLRRSMSAGTERN</sequence>
<reference evidence="1 2" key="1">
    <citation type="submission" date="2015-09" db="EMBL/GenBank/DDBJ databases">
        <authorList>
            <consortium name="Pathogen Informatics"/>
        </authorList>
    </citation>
    <scope>NUCLEOTIDE SEQUENCE [LARGE SCALE GENOMIC DNA]</scope>
    <source>
        <strain evidence="1 2">2789STDY5608849</strain>
    </source>
</reference>
<gene>
    <name evidence="1" type="ORF">ERS852406_02580</name>
</gene>
<evidence type="ECO:0000313" key="2">
    <source>
        <dbReference type="Proteomes" id="UP000095706"/>
    </source>
</evidence>